<reference evidence="1 2" key="1">
    <citation type="journal article" date="2023" name="Int. J. Syst. Evol. Microbiol.">
        <title>Methylocystis iwaonis sp. nov., a type II methane-oxidizing bacterium from surface soil of a rice paddy field in Japan, and emended description of the genus Methylocystis (ex Whittenbury et al. 1970) Bowman et al. 1993.</title>
        <authorList>
            <person name="Kaise H."/>
            <person name="Sawadogo J.B."/>
            <person name="Alam M.S."/>
            <person name="Ueno C."/>
            <person name="Dianou D."/>
            <person name="Shinjo R."/>
            <person name="Asakawa S."/>
        </authorList>
    </citation>
    <scope>NUCLEOTIDE SEQUENCE [LARGE SCALE GENOMIC DNA]</scope>
    <source>
        <strain evidence="1 2">SS37A-Re</strain>
    </source>
</reference>
<gene>
    <name evidence="1" type="ORF">SS37A_05120</name>
</gene>
<organism evidence="1 2">
    <name type="scientific">Methylocystis iwaonis</name>
    <dbReference type="NCBI Taxonomy" id="2885079"/>
    <lineage>
        <taxon>Bacteria</taxon>
        <taxon>Pseudomonadati</taxon>
        <taxon>Pseudomonadota</taxon>
        <taxon>Alphaproteobacteria</taxon>
        <taxon>Hyphomicrobiales</taxon>
        <taxon>Methylocystaceae</taxon>
        <taxon>Methylocystis</taxon>
    </lineage>
</organism>
<evidence type="ECO:0000313" key="2">
    <source>
        <dbReference type="Proteomes" id="UP001317629"/>
    </source>
</evidence>
<evidence type="ECO:0000313" key="1">
    <source>
        <dbReference type="EMBL" id="BDV32983.1"/>
    </source>
</evidence>
<dbReference type="Proteomes" id="UP001317629">
    <property type="component" value="Chromosome"/>
</dbReference>
<dbReference type="RefSeq" id="WP_281930275.1">
    <property type="nucleotide sequence ID" value="NZ_AP027142.1"/>
</dbReference>
<protein>
    <submittedName>
        <fullName evidence="1">Uncharacterized protein</fullName>
    </submittedName>
</protein>
<name>A0ABM8E4T5_9HYPH</name>
<proteinExistence type="predicted"/>
<dbReference type="EMBL" id="AP027142">
    <property type="protein sequence ID" value="BDV32983.1"/>
    <property type="molecule type" value="Genomic_DNA"/>
</dbReference>
<keyword evidence="2" id="KW-1185">Reference proteome</keyword>
<sequence>MQRPASSSNQNSLAPKKKIAKIGRKQAPFAERALHVATVALAVGATAFAAEMISASDRIPTFAGAEHLMIFARPSTVAARRNQENPALVVANKNGIDYSPVGGVGKNPAPVRNGPIDYKLIEADQNWALIRDPRGSIMRVSKGEFVTGLGKIEDIVRKNDRWTVVTPRGVIAENSASGSKEN</sequence>
<accession>A0ABM8E4T5</accession>